<name>A0A6A8V7H4_STRPA</name>
<keyword evidence="1" id="KW-0472">Membrane</keyword>
<dbReference type="EMBL" id="WMZE01000002">
    <property type="protein sequence ID" value="MTS01067.1"/>
    <property type="molecule type" value="Genomic_DNA"/>
</dbReference>
<evidence type="ECO:0000313" key="3">
    <source>
        <dbReference type="EMBL" id="MTR66680.1"/>
    </source>
</evidence>
<keyword evidence="1" id="KW-0812">Transmembrane</keyword>
<dbReference type="InterPro" id="IPR026870">
    <property type="entry name" value="Zinc_ribbon_dom"/>
</dbReference>
<dbReference type="Proteomes" id="UP000460220">
    <property type="component" value="Unassembled WGS sequence"/>
</dbReference>
<accession>A0A6A8V7H4</accession>
<organism evidence="4">
    <name type="scientific">Streptococcus parasanguinis</name>
    <dbReference type="NCBI Taxonomy" id="1318"/>
    <lineage>
        <taxon>Bacteria</taxon>
        <taxon>Bacillati</taxon>
        <taxon>Bacillota</taxon>
        <taxon>Bacilli</taxon>
        <taxon>Lactobacillales</taxon>
        <taxon>Streptococcaceae</taxon>
        <taxon>Streptococcus</taxon>
    </lineage>
</organism>
<evidence type="ECO:0000313" key="4">
    <source>
        <dbReference type="EMBL" id="MTS01067.1"/>
    </source>
</evidence>
<comment type="caution">
    <text evidence="4">The sequence shown here is derived from an EMBL/GenBank/DDBJ whole genome shotgun (WGS) entry which is preliminary data.</text>
</comment>
<proteinExistence type="predicted"/>
<gene>
    <name evidence="3" type="ORF">GMC73_05275</name>
    <name evidence="4" type="ORF">GMC90_04370</name>
</gene>
<evidence type="ECO:0000313" key="5">
    <source>
        <dbReference type="Proteomes" id="UP000460220"/>
    </source>
</evidence>
<feature type="transmembrane region" description="Helical" evidence="1">
    <location>
        <begin position="65"/>
        <end position="84"/>
    </location>
</feature>
<feature type="domain" description="Zinc-ribbon" evidence="2">
    <location>
        <begin position="4"/>
        <end position="25"/>
    </location>
</feature>
<keyword evidence="1" id="KW-1133">Transmembrane helix</keyword>
<reference evidence="4 5" key="1">
    <citation type="journal article" date="2019" name="Nat. Med.">
        <title>A library of human gut bacterial isolates paired with longitudinal multiomics data enables mechanistic microbiome research.</title>
        <authorList>
            <person name="Poyet M."/>
            <person name="Groussin M."/>
            <person name="Gibbons S.M."/>
            <person name="Avila-Pacheco J."/>
            <person name="Jiang X."/>
            <person name="Kearney S.M."/>
            <person name="Perrotta A.R."/>
            <person name="Berdy B."/>
            <person name="Zhao S."/>
            <person name="Lieberman T.D."/>
            <person name="Swanson P.K."/>
            <person name="Smith M."/>
            <person name="Roesemann S."/>
            <person name="Alexander J.E."/>
            <person name="Rich S.A."/>
            <person name="Livny J."/>
            <person name="Vlamakis H."/>
            <person name="Clish C."/>
            <person name="Bullock K."/>
            <person name="Deik A."/>
            <person name="Scott J."/>
            <person name="Pierce K.A."/>
            <person name="Xavier R.J."/>
            <person name="Alm E.J."/>
        </authorList>
    </citation>
    <scope>NUCLEOTIDE SEQUENCE</scope>
    <source>
        <strain evidence="3 5">BIOML-A12</strain>
        <strain evidence="4">BIOML-A6</strain>
    </source>
</reference>
<sequence>MKNCTNCQAPINAGDAFCSKCGAKVQVAAQAEPKAVAFQPKTVQLGPTPTQAPAPKKTKRNMKGILAGIFVLLAIITVAGYFFLNHGSSDTINLEDYVKIKFEGNDGEGYIVEKSVSLNKENLDRDIKKKIEAEGLNTESSNYNIDQLVSKVEFSVYKGDELIKVKDRKNLNNHDKITVKLLYDKSDLEDMIPGLHFTGTSVTQEADLIPLVGIDPFKGFYPKIKGISPNGRLSKPSKFEGKDIEFIAKATANYGFPFDYYLNGKEVSSNDPIAVGDEIEIRLNESGKNALKKEGQTVEKGKDSKKYKVTLADFEEGAYVTSLSKVDEDTQEAISKNVEDAAKAYAADRNYKDLPKFEGMAFAAIKDGVDWGGTFDSKIPQMVYVYSITNTSYGKSKTSYFVISKIAVIEQVENHGKANVHKKPGKTIQTFEKNAKKYDFQSMSDENDLKNYFTRNIDTYTYTMDDQLKSLINWTE</sequence>
<evidence type="ECO:0000259" key="2">
    <source>
        <dbReference type="Pfam" id="PF13240"/>
    </source>
</evidence>
<protein>
    <submittedName>
        <fullName evidence="4">Zinc ribbon domain-containing protein</fullName>
    </submittedName>
</protein>
<dbReference type="AlphaFoldDB" id="A0A6A8V7H4"/>
<dbReference type="EMBL" id="WMYY01000004">
    <property type="protein sequence ID" value="MTR66680.1"/>
    <property type="molecule type" value="Genomic_DNA"/>
</dbReference>
<dbReference type="RefSeq" id="WP_155126951.1">
    <property type="nucleotide sequence ID" value="NZ_WMYY01000004.1"/>
</dbReference>
<dbReference type="Pfam" id="PF13240">
    <property type="entry name" value="Zn_Ribbon_1"/>
    <property type="match status" value="1"/>
</dbReference>
<evidence type="ECO:0000256" key="1">
    <source>
        <dbReference type="SAM" id="Phobius"/>
    </source>
</evidence>